<evidence type="ECO:0000256" key="1">
    <source>
        <dbReference type="SAM" id="Phobius"/>
    </source>
</evidence>
<dbReference type="RefSeq" id="WP_342554354.1">
    <property type="nucleotide sequence ID" value="NZ_CP159992.1"/>
</dbReference>
<gene>
    <name evidence="2" type="ORF">ABXS70_21490</name>
</gene>
<evidence type="ECO:0000313" key="2">
    <source>
        <dbReference type="EMBL" id="XCP93752.1"/>
    </source>
</evidence>
<feature type="transmembrane region" description="Helical" evidence="1">
    <location>
        <begin position="12"/>
        <end position="30"/>
    </location>
</feature>
<feature type="transmembrane region" description="Helical" evidence="1">
    <location>
        <begin position="37"/>
        <end position="57"/>
    </location>
</feature>
<protein>
    <recommendedName>
        <fullName evidence="3">DUF2651 domain-containing protein</fullName>
    </recommendedName>
</protein>
<proteinExistence type="predicted"/>
<organism evidence="2">
    <name type="scientific">Paenibacillus sp. AN1007</name>
    <dbReference type="NCBI Taxonomy" id="3151385"/>
    <lineage>
        <taxon>Bacteria</taxon>
        <taxon>Bacillati</taxon>
        <taxon>Bacillota</taxon>
        <taxon>Bacilli</taxon>
        <taxon>Bacillales</taxon>
        <taxon>Paenibacillaceae</taxon>
        <taxon>Paenibacillus</taxon>
    </lineage>
</organism>
<accession>A0AAU8N8M5</accession>
<sequence>MIYWFYSGLNPMIPVFIICPIIVILIGTMAHFGKLNLVLGMCISFLLPLLFIAVNAATFKANIGAWIIYGIGYSIITLIVYKFLGFLKK</sequence>
<dbReference type="EMBL" id="CP159992">
    <property type="protein sequence ID" value="XCP93752.1"/>
    <property type="molecule type" value="Genomic_DNA"/>
</dbReference>
<evidence type="ECO:0008006" key="3">
    <source>
        <dbReference type="Google" id="ProtNLM"/>
    </source>
</evidence>
<keyword evidence="1" id="KW-1133">Transmembrane helix</keyword>
<reference evidence="2" key="1">
    <citation type="submission" date="2024-05" db="EMBL/GenBank/DDBJ databases">
        <title>Draft genome assemblies of 36 bacteria isolated from hibernating arctic ground squirrels.</title>
        <authorList>
            <person name="McKee H."/>
            <person name="Mullen L."/>
            <person name="Drown D.M."/>
            <person name="Duddleston K.N."/>
        </authorList>
    </citation>
    <scope>NUCLEOTIDE SEQUENCE</scope>
    <source>
        <strain evidence="2">AN1007</strain>
    </source>
</reference>
<keyword evidence="1" id="KW-0472">Membrane</keyword>
<keyword evidence="1" id="KW-0812">Transmembrane</keyword>
<feature type="transmembrane region" description="Helical" evidence="1">
    <location>
        <begin position="63"/>
        <end position="84"/>
    </location>
</feature>
<name>A0AAU8N8M5_9BACL</name>
<dbReference type="AlphaFoldDB" id="A0AAU8N8M5"/>